<dbReference type="PANTHER" id="PTHR40072">
    <property type="entry name" value="MOLYBDOPTERIN-GUANINE DINUCLEOTIDE BIOSYNTHESIS ADAPTER PROTEIN-RELATED"/>
    <property type="match status" value="1"/>
</dbReference>
<dbReference type="Pfam" id="PF03205">
    <property type="entry name" value="MobB"/>
    <property type="match status" value="1"/>
</dbReference>
<dbReference type="InterPro" id="IPR027417">
    <property type="entry name" value="P-loop_NTPase"/>
</dbReference>
<sequence length="163" mass="18242">MLTRFIGITGPKKSGKTTTIEALVPILQKENLRIGTVKVAFRDVSIDVNQEHYDVVRHRQSSPKLTLFKSGIETVIFRNEKHSLREALKIISKDLDIVLLEGFKEDLEGIPQITLLKEAGQEKEFVGDYAVAISSIPEFSIHILSIFLVGNDNISSLINIIKT</sequence>
<evidence type="ECO:0000313" key="2">
    <source>
        <dbReference type="EMBL" id="GAG57421.1"/>
    </source>
</evidence>
<dbReference type="NCBIfam" id="TIGR00176">
    <property type="entry name" value="mobB"/>
    <property type="match status" value="1"/>
</dbReference>
<dbReference type="InterPro" id="IPR004435">
    <property type="entry name" value="MobB_dom"/>
</dbReference>
<organism evidence="2">
    <name type="scientific">marine sediment metagenome</name>
    <dbReference type="NCBI Taxonomy" id="412755"/>
    <lineage>
        <taxon>unclassified sequences</taxon>
        <taxon>metagenomes</taxon>
        <taxon>ecological metagenomes</taxon>
    </lineage>
</organism>
<evidence type="ECO:0000259" key="1">
    <source>
        <dbReference type="Pfam" id="PF03205"/>
    </source>
</evidence>
<gene>
    <name evidence="2" type="ORF">S01H4_13820</name>
</gene>
<dbReference type="Gene3D" id="3.40.50.300">
    <property type="entry name" value="P-loop containing nucleotide triphosphate hydrolases"/>
    <property type="match status" value="1"/>
</dbReference>
<dbReference type="GO" id="GO:0006777">
    <property type="term" value="P:Mo-molybdopterin cofactor biosynthetic process"/>
    <property type="evidence" value="ECO:0007669"/>
    <property type="project" value="InterPro"/>
</dbReference>
<comment type="caution">
    <text evidence="2">The sequence shown here is derived from an EMBL/GenBank/DDBJ whole genome shotgun (WGS) entry which is preliminary data.</text>
</comment>
<dbReference type="EMBL" id="BART01006079">
    <property type="protein sequence ID" value="GAG57421.1"/>
    <property type="molecule type" value="Genomic_DNA"/>
</dbReference>
<dbReference type="GO" id="GO:0005525">
    <property type="term" value="F:GTP binding"/>
    <property type="evidence" value="ECO:0007669"/>
    <property type="project" value="InterPro"/>
</dbReference>
<reference evidence="2" key="1">
    <citation type="journal article" date="2014" name="Front. Microbiol.">
        <title>High frequency of phylogenetically diverse reductive dehalogenase-homologous genes in deep subseafloor sedimentary metagenomes.</title>
        <authorList>
            <person name="Kawai M."/>
            <person name="Futagami T."/>
            <person name="Toyoda A."/>
            <person name="Takaki Y."/>
            <person name="Nishi S."/>
            <person name="Hori S."/>
            <person name="Arai W."/>
            <person name="Tsubouchi T."/>
            <person name="Morono Y."/>
            <person name="Uchiyama I."/>
            <person name="Ito T."/>
            <person name="Fujiyama A."/>
            <person name="Inagaki F."/>
            <person name="Takami H."/>
        </authorList>
    </citation>
    <scope>NUCLEOTIDE SEQUENCE</scope>
    <source>
        <strain evidence="2">Expedition CK06-06</strain>
    </source>
</reference>
<proteinExistence type="predicted"/>
<dbReference type="AlphaFoldDB" id="X1ABC4"/>
<protein>
    <recommendedName>
        <fullName evidence="1">Molybdopterin-guanine dinucleotide biosynthesis protein B (MobB) domain-containing protein</fullName>
    </recommendedName>
</protein>
<dbReference type="InterPro" id="IPR052539">
    <property type="entry name" value="MGD_biosynthesis_adapter"/>
</dbReference>
<dbReference type="SUPFAM" id="SSF52540">
    <property type="entry name" value="P-loop containing nucleoside triphosphate hydrolases"/>
    <property type="match status" value="1"/>
</dbReference>
<name>X1ABC4_9ZZZZ</name>
<dbReference type="PANTHER" id="PTHR40072:SF1">
    <property type="entry name" value="MOLYBDOPTERIN-GUANINE DINUCLEOTIDE BIOSYNTHESIS ADAPTER PROTEIN"/>
    <property type="match status" value="1"/>
</dbReference>
<accession>X1ABC4</accession>
<feature type="domain" description="Molybdopterin-guanine dinucleotide biosynthesis protein B (MobB)" evidence="1">
    <location>
        <begin position="6"/>
        <end position="125"/>
    </location>
</feature>